<protein>
    <submittedName>
        <fullName evidence="1">Uncharacterized protein</fullName>
    </submittedName>
</protein>
<evidence type="ECO:0000313" key="1">
    <source>
        <dbReference type="EMBL" id="KCW87777.1"/>
    </source>
</evidence>
<name>A0A059DB12_EUCGR</name>
<organism evidence="1">
    <name type="scientific">Eucalyptus grandis</name>
    <name type="common">Flooded gum</name>
    <dbReference type="NCBI Taxonomy" id="71139"/>
    <lineage>
        <taxon>Eukaryota</taxon>
        <taxon>Viridiplantae</taxon>
        <taxon>Streptophyta</taxon>
        <taxon>Embryophyta</taxon>
        <taxon>Tracheophyta</taxon>
        <taxon>Spermatophyta</taxon>
        <taxon>Magnoliopsida</taxon>
        <taxon>eudicotyledons</taxon>
        <taxon>Gunneridae</taxon>
        <taxon>Pentapetalae</taxon>
        <taxon>rosids</taxon>
        <taxon>malvids</taxon>
        <taxon>Myrtales</taxon>
        <taxon>Myrtaceae</taxon>
        <taxon>Myrtoideae</taxon>
        <taxon>Eucalypteae</taxon>
        <taxon>Eucalyptus</taxon>
    </lineage>
</organism>
<sequence length="98" mass="10646">MLENDGEASRQSSLFPTNDTNVDIIKKLKCATIECARPMSSSSDWPTGQGSGIHGHGGNSVCADESRFATYHAFRCARIICMHSSLLVRAVGTVRIFK</sequence>
<proteinExistence type="predicted"/>
<dbReference type="InParanoid" id="A0A059DB12"/>
<dbReference type="EMBL" id="KK198753">
    <property type="protein sequence ID" value="KCW87777.1"/>
    <property type="molecule type" value="Genomic_DNA"/>
</dbReference>
<accession>A0A059DB12</accession>
<dbReference type="Gramene" id="KCW87777">
    <property type="protein sequence ID" value="KCW87777"/>
    <property type="gene ID" value="EUGRSUZ_A00157"/>
</dbReference>
<gene>
    <name evidence="1" type="ORF">EUGRSUZ_A00157</name>
</gene>
<reference evidence="1" key="1">
    <citation type="submission" date="2013-07" db="EMBL/GenBank/DDBJ databases">
        <title>The genome of Eucalyptus grandis.</title>
        <authorList>
            <person name="Schmutz J."/>
            <person name="Hayes R."/>
            <person name="Myburg A."/>
            <person name="Tuskan G."/>
            <person name="Grattapaglia D."/>
            <person name="Rokhsar D.S."/>
        </authorList>
    </citation>
    <scope>NUCLEOTIDE SEQUENCE</scope>
    <source>
        <tissue evidence="1">Leaf extractions</tissue>
    </source>
</reference>
<dbReference type="AlphaFoldDB" id="A0A059DB12"/>